<keyword evidence="6" id="KW-1185">Reference proteome</keyword>
<reference evidence="3 7" key="3">
    <citation type="submission" date="2020-11" db="EMBL/GenBank/DDBJ databases">
        <title>Enhanced detection system for hospital associated transmission using whole genome sequencing surveillance.</title>
        <authorList>
            <person name="Harrison L.H."/>
            <person name="Van Tyne D."/>
            <person name="Marsh J.W."/>
            <person name="Griffith M.P."/>
            <person name="Snyder D.J."/>
            <person name="Cooper V.S."/>
            <person name="Mustapha M."/>
        </authorList>
    </citation>
    <scope>NUCLEOTIDE SEQUENCE [LARGE SCALE GENOMIC DNA]</scope>
    <source>
        <strain evidence="3 7">PSB00013</strain>
    </source>
</reference>
<dbReference type="EMBL" id="JADMCD010000002">
    <property type="protein sequence ID" value="MBF8640169.1"/>
    <property type="molecule type" value="Genomic_DNA"/>
</dbReference>
<evidence type="ECO:0000313" key="6">
    <source>
        <dbReference type="Proteomes" id="UP000626180"/>
    </source>
</evidence>
<reference evidence="4 5" key="1">
    <citation type="submission" date="2018-06" db="EMBL/GenBank/DDBJ databases">
        <authorList>
            <consortium name="Pathogen Informatics"/>
            <person name="Doyle S."/>
        </authorList>
    </citation>
    <scope>NUCLEOTIDE SEQUENCE [LARGE SCALE GENOMIC DNA]</scope>
    <source>
        <strain evidence="4 5">NCTC11842</strain>
    </source>
</reference>
<dbReference type="EMBL" id="UAUF01000009">
    <property type="protein sequence ID" value="SPZ03945.1"/>
    <property type="molecule type" value="Genomic_DNA"/>
</dbReference>
<evidence type="ECO:0000313" key="3">
    <source>
        <dbReference type="EMBL" id="MBH3437911.1"/>
    </source>
</evidence>
<evidence type="ECO:0000313" key="5">
    <source>
        <dbReference type="Proteomes" id="UP000250443"/>
    </source>
</evidence>
<dbReference type="Proteomes" id="UP000638986">
    <property type="component" value="Unassembled WGS sequence"/>
</dbReference>
<proteinExistence type="predicted"/>
<dbReference type="GeneID" id="300266438"/>
<gene>
    <name evidence="3" type="ORF">I5Q09_04315</name>
    <name evidence="2" type="ORF">IRZ65_05710</name>
    <name evidence="4" type="ORF">NCTC11842_01286</name>
</gene>
<evidence type="ECO:0000256" key="1">
    <source>
        <dbReference type="SAM" id="Coils"/>
    </source>
</evidence>
<keyword evidence="1" id="KW-0175">Coiled coil</keyword>
<reference evidence="2 6" key="2">
    <citation type="submission" date="2020-10" db="EMBL/GenBank/DDBJ databases">
        <title>Genome sequences of Pseudomonas isolates.</title>
        <authorList>
            <person name="Wessels L."/>
            <person name="Reich F."/>
            <person name="Hammerl J."/>
        </authorList>
    </citation>
    <scope>NUCLEOTIDE SEQUENCE [LARGE SCALE GENOMIC DNA]</scope>
    <source>
        <strain evidence="2 6">20-MO00624-0</strain>
    </source>
</reference>
<dbReference type="AlphaFoldDB" id="A0A2X2CVI1"/>
<evidence type="ECO:0000313" key="2">
    <source>
        <dbReference type="EMBL" id="MBF8640169.1"/>
    </source>
</evidence>
<feature type="coiled-coil region" evidence="1">
    <location>
        <begin position="14"/>
        <end position="55"/>
    </location>
</feature>
<protein>
    <recommendedName>
        <fullName evidence="8">Transposase</fullName>
    </recommendedName>
</protein>
<accession>A0A2X2CVI1</accession>
<evidence type="ECO:0000313" key="4">
    <source>
        <dbReference type="EMBL" id="SPZ03945.1"/>
    </source>
</evidence>
<dbReference type="Proteomes" id="UP000626180">
    <property type="component" value="Unassembled WGS sequence"/>
</dbReference>
<evidence type="ECO:0000313" key="7">
    <source>
        <dbReference type="Proteomes" id="UP000638986"/>
    </source>
</evidence>
<organism evidence="4 5">
    <name type="scientific">Pseudomonas luteola</name>
    <dbReference type="NCBI Taxonomy" id="47886"/>
    <lineage>
        <taxon>Bacteria</taxon>
        <taxon>Pseudomonadati</taxon>
        <taxon>Pseudomonadota</taxon>
        <taxon>Gammaproteobacteria</taxon>
        <taxon>Pseudomonadales</taxon>
        <taxon>Pseudomonadaceae</taxon>
        <taxon>Pseudomonas</taxon>
    </lineage>
</organism>
<dbReference type="RefSeq" id="WP_010795213.1">
    <property type="nucleotide sequence ID" value="NZ_CP044086.1"/>
</dbReference>
<evidence type="ECO:0008006" key="8">
    <source>
        <dbReference type="Google" id="ProtNLM"/>
    </source>
</evidence>
<sequence length="77" mass="8965">MQNDLFHSDEILLELNLRQENELLRKELEQQKHTIEGLNESYAEALARIEQLQARLGLWSPSLRGRKTSRTLHQAGV</sequence>
<dbReference type="EMBL" id="JADTXM010000002">
    <property type="protein sequence ID" value="MBH3437911.1"/>
    <property type="molecule type" value="Genomic_DNA"/>
</dbReference>
<dbReference type="Proteomes" id="UP000250443">
    <property type="component" value="Unassembled WGS sequence"/>
</dbReference>
<name>A0A2X2CVI1_PSELU</name>